<keyword evidence="3" id="KW-0067">ATP-binding</keyword>
<evidence type="ECO:0000256" key="2">
    <source>
        <dbReference type="ARBA" id="ARBA00022741"/>
    </source>
</evidence>
<comment type="similarity">
    <text evidence="1">Belongs to the CbxX/CfxQ family.</text>
</comment>
<proteinExistence type="inferred from homology"/>
<dbReference type="SMART" id="SM00382">
    <property type="entry name" value="AAA"/>
    <property type="match status" value="1"/>
</dbReference>
<protein>
    <recommendedName>
        <fullName evidence="4">AAA+ ATPase domain-containing protein</fullName>
    </recommendedName>
</protein>
<dbReference type="InterPro" id="IPR041627">
    <property type="entry name" value="AAA_lid_6"/>
</dbReference>
<dbReference type="FunFam" id="3.40.50.300:FF:000216">
    <property type="entry name" value="Type VII secretion ATPase EccA"/>
    <property type="match status" value="1"/>
</dbReference>
<dbReference type="PANTHER" id="PTHR43392:SF2">
    <property type="entry name" value="AAA-TYPE ATPASE FAMILY PROTEIN _ ANKYRIN REPEAT FAMILY PROTEIN"/>
    <property type="match status" value="1"/>
</dbReference>
<comment type="caution">
    <text evidence="5">The sequence shown here is derived from an EMBL/GenBank/DDBJ whole genome shotgun (WGS) entry which is preliminary data.</text>
</comment>
<evidence type="ECO:0000313" key="5">
    <source>
        <dbReference type="EMBL" id="RAQ30781.1"/>
    </source>
</evidence>
<evidence type="ECO:0000259" key="4">
    <source>
        <dbReference type="SMART" id="SM00382"/>
    </source>
</evidence>
<dbReference type="InterPro" id="IPR050773">
    <property type="entry name" value="CbxX/CfxQ_RuBisCO_ESX"/>
</dbReference>
<name>A0A328UI07_9FIRM</name>
<dbReference type="GO" id="GO:0016887">
    <property type="term" value="F:ATP hydrolysis activity"/>
    <property type="evidence" value="ECO:0007669"/>
    <property type="project" value="InterPro"/>
</dbReference>
<dbReference type="Pfam" id="PF00004">
    <property type="entry name" value="AAA"/>
    <property type="match status" value="1"/>
</dbReference>
<gene>
    <name evidence="5" type="ORF">DPQ25_04690</name>
</gene>
<reference evidence="5 6" key="1">
    <citation type="submission" date="2018-06" db="EMBL/GenBank/DDBJ databases">
        <title>Noncontiguous genome sequence of Ruminococcaceae bacterium ASD2818.</title>
        <authorList>
            <person name="Chaplin A.V."/>
            <person name="Sokolova S.R."/>
            <person name="Kochetkova T.O."/>
            <person name="Goltsov A.Y."/>
            <person name="Trofimov D.Y."/>
            <person name="Efimov B.A."/>
        </authorList>
    </citation>
    <scope>NUCLEOTIDE SEQUENCE [LARGE SCALE GENOMIC DNA]</scope>
    <source>
        <strain evidence="5 6">ASD2818</strain>
    </source>
</reference>
<dbReference type="EMBL" id="QLYR01000001">
    <property type="protein sequence ID" value="RAQ30781.1"/>
    <property type="molecule type" value="Genomic_DNA"/>
</dbReference>
<dbReference type="InterPro" id="IPR000641">
    <property type="entry name" value="CbxX/CfxQ"/>
</dbReference>
<dbReference type="AlphaFoldDB" id="A0A328UI07"/>
<evidence type="ECO:0000256" key="1">
    <source>
        <dbReference type="ARBA" id="ARBA00010378"/>
    </source>
</evidence>
<dbReference type="PRINTS" id="PR00819">
    <property type="entry name" value="CBXCFQXSUPER"/>
</dbReference>
<dbReference type="Proteomes" id="UP000249377">
    <property type="component" value="Unassembled WGS sequence"/>
</dbReference>
<dbReference type="CDD" id="cd00009">
    <property type="entry name" value="AAA"/>
    <property type="match status" value="1"/>
</dbReference>
<evidence type="ECO:0000256" key="3">
    <source>
        <dbReference type="ARBA" id="ARBA00022840"/>
    </source>
</evidence>
<dbReference type="InterPro" id="IPR027417">
    <property type="entry name" value="P-loop_NTPase"/>
</dbReference>
<dbReference type="PANTHER" id="PTHR43392">
    <property type="entry name" value="AAA-TYPE ATPASE FAMILY PROTEIN / ANKYRIN REPEAT FAMILY PROTEIN"/>
    <property type="match status" value="1"/>
</dbReference>
<dbReference type="GO" id="GO:0005524">
    <property type="term" value="F:ATP binding"/>
    <property type="evidence" value="ECO:0007669"/>
    <property type="project" value="UniProtKB-KW"/>
</dbReference>
<accession>A0A328UI07</accession>
<organism evidence="5 6">
    <name type="scientific">Hydrogeniiclostridium mannosilyticum</name>
    <dbReference type="NCBI Taxonomy" id="2764322"/>
    <lineage>
        <taxon>Bacteria</taxon>
        <taxon>Bacillati</taxon>
        <taxon>Bacillota</taxon>
        <taxon>Clostridia</taxon>
        <taxon>Eubacteriales</taxon>
        <taxon>Acutalibacteraceae</taxon>
        <taxon>Hydrogeniiclostridium</taxon>
    </lineage>
</organism>
<keyword evidence="6" id="KW-1185">Reference proteome</keyword>
<dbReference type="SUPFAM" id="SSF52540">
    <property type="entry name" value="P-loop containing nucleoside triphosphate hydrolases"/>
    <property type="match status" value="1"/>
</dbReference>
<dbReference type="InterPro" id="IPR003959">
    <property type="entry name" value="ATPase_AAA_core"/>
</dbReference>
<dbReference type="Gene3D" id="1.10.8.60">
    <property type="match status" value="1"/>
</dbReference>
<sequence>MRINLREGNVMLFYKIEATIDTAKALPVPTDRQEYRAFAGTLAEKSESYYQNQAQSYYLFAAASKEKSITFGAIFKEAADVRKAFLAYLKRLGYAALDCKIEEITFHAARTLLQTADRGYFIEDEDEVLSFFEIECLGNHYGHVDYSEALLAEPESRETLLHTAKCLLAEESLSPEIERIYAGRPARRVQGHPVHYLLRCDGRETCKSIYKVLLAALYANGRIQSRRYCLVTFDDESSTPDETYEALYKSCESGAVIIRYEANAGPGGSHARPGGDVIAALCDVAVKYRNRVLTILCLPAECSNIKEAFLENLGCTSLIELYEDVVYEKEAVLYLHRLAGQHKIRADKRLDAAVENTGKGFRAVDLNRIFDEWYDRKLRTAVYPQYREAQTVKANLQKAKPKGSAIEELNRMIGLKEAKNVITKALNYSKVQKLYKDKGILMDRPAMHMVFTGNPGTAKTTVARLFAEIMKDNGLLSKGDLYEVGRSELVGKYVGWTAQIVKQKFQAAQGSVLFIDEAYSLVDDKAGLYGDEAINTIVQEMENHRDDMVVIFAGYPDKMEQFLNRNPGLRSRIAFHVPFEDYSAGELADIAELIAQSKGLHFADAARQRLRTVLEEARTLPDFGNGRYVRNLVEAAKMEQAVRLAGMEYDAVNASTLSTLLEENIPLPPKRKTPPVRRIGF</sequence>
<keyword evidence="2" id="KW-0547">Nucleotide-binding</keyword>
<feature type="domain" description="AAA+ ATPase" evidence="4">
    <location>
        <begin position="445"/>
        <end position="579"/>
    </location>
</feature>
<dbReference type="InterPro" id="IPR003593">
    <property type="entry name" value="AAA+_ATPase"/>
</dbReference>
<dbReference type="Gene3D" id="3.40.50.300">
    <property type="entry name" value="P-loop containing nucleotide triphosphate hydrolases"/>
    <property type="match status" value="1"/>
</dbReference>
<evidence type="ECO:0000313" key="6">
    <source>
        <dbReference type="Proteomes" id="UP000249377"/>
    </source>
</evidence>
<dbReference type="Pfam" id="PF17866">
    <property type="entry name" value="AAA_lid_6"/>
    <property type="match status" value="1"/>
</dbReference>